<dbReference type="OrthoDB" id="9814997at2"/>
<feature type="transmembrane region" description="Helical" evidence="2">
    <location>
        <begin position="55"/>
        <end position="73"/>
    </location>
</feature>
<dbReference type="EC" id="7.1.1.-" evidence="2"/>
<sequence length="165" mass="18056">MSSQMIFFLAFAVIAIACAVLVVKLDRISHRIVAMAFNFFAVAGLYFLLGAEFIGIIQIIVYAGAVTILFIFGMMMTEHRHITFGNNPRRVHRILSLLGVGTLLGLMLYGILNLDLPADNEQFYGSAEKIGVELYGHYVVAFIGIGFLLTAALIGAIVIARKEAK</sequence>
<dbReference type="GO" id="GO:0005886">
    <property type="term" value="C:plasma membrane"/>
    <property type="evidence" value="ECO:0007669"/>
    <property type="project" value="UniProtKB-SubCell"/>
</dbReference>
<comment type="subcellular location">
    <subcellularLocation>
        <location evidence="2">Cell membrane</location>
        <topology evidence="2">Multi-pass membrane protein</topology>
    </subcellularLocation>
</comment>
<feature type="transmembrane region" description="Helical" evidence="2">
    <location>
        <begin position="6"/>
        <end position="25"/>
    </location>
</feature>
<dbReference type="AlphaFoldDB" id="A0A1H3T6R5"/>
<dbReference type="Pfam" id="PF00499">
    <property type="entry name" value="Oxidored_q3"/>
    <property type="match status" value="1"/>
</dbReference>
<evidence type="ECO:0000313" key="4">
    <source>
        <dbReference type="Proteomes" id="UP000198935"/>
    </source>
</evidence>
<keyword evidence="2" id="KW-1133">Transmembrane helix</keyword>
<keyword evidence="2" id="KW-0874">Quinone</keyword>
<keyword evidence="2" id="KW-0520">NAD</keyword>
<keyword evidence="4" id="KW-1185">Reference proteome</keyword>
<comment type="similarity">
    <text evidence="1 2">Belongs to the complex I subunit 6 family.</text>
</comment>
<dbReference type="PANTHER" id="PTHR33269">
    <property type="entry name" value="NADH-UBIQUINONE OXIDOREDUCTASE CHAIN 6"/>
    <property type="match status" value="1"/>
</dbReference>
<proteinExistence type="inferred from homology"/>
<organism evidence="3 4">
    <name type="scientific">Evansella caseinilytica</name>
    <dbReference type="NCBI Taxonomy" id="1503961"/>
    <lineage>
        <taxon>Bacteria</taxon>
        <taxon>Bacillati</taxon>
        <taxon>Bacillota</taxon>
        <taxon>Bacilli</taxon>
        <taxon>Bacillales</taxon>
        <taxon>Bacillaceae</taxon>
        <taxon>Evansella</taxon>
    </lineage>
</organism>
<comment type="catalytic activity">
    <reaction evidence="2">
        <text>a quinone + NADH + 5 H(+)(in) = a quinol + NAD(+) + 4 H(+)(out)</text>
        <dbReference type="Rhea" id="RHEA:57888"/>
        <dbReference type="ChEBI" id="CHEBI:15378"/>
        <dbReference type="ChEBI" id="CHEBI:24646"/>
        <dbReference type="ChEBI" id="CHEBI:57540"/>
        <dbReference type="ChEBI" id="CHEBI:57945"/>
        <dbReference type="ChEBI" id="CHEBI:132124"/>
    </reaction>
</comment>
<dbReference type="Gene3D" id="1.20.120.1200">
    <property type="entry name" value="NADH-ubiquinone/plastoquinone oxidoreductase chain 6, subunit NuoJ"/>
    <property type="match status" value="1"/>
</dbReference>
<feature type="transmembrane region" description="Helical" evidence="2">
    <location>
        <begin position="134"/>
        <end position="160"/>
    </location>
</feature>
<dbReference type="InterPro" id="IPR001457">
    <property type="entry name" value="NADH_UbQ/plastoQ_OxRdtase_su6"/>
</dbReference>
<dbReference type="GO" id="GO:0048038">
    <property type="term" value="F:quinone binding"/>
    <property type="evidence" value="ECO:0007669"/>
    <property type="project" value="UniProtKB-UniRule"/>
</dbReference>
<gene>
    <name evidence="3" type="ORF">SAMN05421736_11381</name>
</gene>
<evidence type="ECO:0000256" key="1">
    <source>
        <dbReference type="ARBA" id="ARBA00005698"/>
    </source>
</evidence>
<dbReference type="Proteomes" id="UP000198935">
    <property type="component" value="Unassembled WGS sequence"/>
</dbReference>
<protein>
    <recommendedName>
        <fullName evidence="2">NADH-quinone oxidoreductase subunit J</fullName>
        <ecNumber evidence="2">7.1.1.-</ecNumber>
    </recommendedName>
</protein>
<keyword evidence="2" id="KW-0472">Membrane</keyword>
<comment type="function">
    <text evidence="2">NDH-1 shuttles electrons from NADH, via FMN and iron-sulfur (Fe-S) centers, to quinones in the respiratory chain. Couples the redox reaction to proton translocation (for every two electrons transferred, four hydrogen ions are translocated across the cytoplasmic membrane), and thus conserves the redox energy in a proton gradient.</text>
</comment>
<dbReference type="GO" id="GO:0008137">
    <property type="term" value="F:NADH dehydrogenase (ubiquinone) activity"/>
    <property type="evidence" value="ECO:0007669"/>
    <property type="project" value="UniProtKB-UniRule"/>
</dbReference>
<dbReference type="STRING" id="1503961.SAMN05421736_11381"/>
<evidence type="ECO:0000313" key="3">
    <source>
        <dbReference type="EMBL" id="SDZ45942.1"/>
    </source>
</evidence>
<reference evidence="4" key="1">
    <citation type="submission" date="2016-10" db="EMBL/GenBank/DDBJ databases">
        <authorList>
            <person name="Varghese N."/>
            <person name="Submissions S."/>
        </authorList>
    </citation>
    <scope>NUCLEOTIDE SEQUENCE [LARGE SCALE GENOMIC DNA]</scope>
    <source>
        <strain evidence="4">SP</strain>
    </source>
</reference>
<dbReference type="EMBL" id="FNPI01000013">
    <property type="protein sequence ID" value="SDZ45942.1"/>
    <property type="molecule type" value="Genomic_DNA"/>
</dbReference>
<keyword evidence="2" id="KW-0812">Transmembrane</keyword>
<feature type="transmembrane region" description="Helical" evidence="2">
    <location>
        <begin position="32"/>
        <end position="49"/>
    </location>
</feature>
<keyword evidence="2" id="KW-1003">Cell membrane</keyword>
<accession>A0A1H3T6R5</accession>
<evidence type="ECO:0000256" key="2">
    <source>
        <dbReference type="RuleBase" id="RU004429"/>
    </source>
</evidence>
<dbReference type="PANTHER" id="PTHR33269:SF17">
    <property type="entry name" value="NADH-UBIQUINONE OXIDOREDUCTASE CHAIN 6"/>
    <property type="match status" value="1"/>
</dbReference>
<feature type="transmembrane region" description="Helical" evidence="2">
    <location>
        <begin position="94"/>
        <end position="114"/>
    </location>
</feature>
<dbReference type="InterPro" id="IPR042106">
    <property type="entry name" value="Nuo/plastoQ_OxRdtase_6_NuoJ"/>
</dbReference>
<name>A0A1H3T6R5_9BACI</name>